<accession>A0A7Z9EQ51</accession>
<reference evidence="2" key="2">
    <citation type="submission" date="2023-03" db="EMBL/GenBank/DDBJ databases">
        <title>Draft assemblies of triclosan tolerant bacteria isolated from returned activated sludge.</title>
        <authorList>
            <person name="Van Hamelsveld S."/>
        </authorList>
    </citation>
    <scope>NUCLEOTIDE SEQUENCE</scope>
    <source>
        <strain evidence="2">GW210012_S60</strain>
    </source>
</reference>
<name>A0A7Z9EQ51_PSEPU</name>
<dbReference type="EMBL" id="WOWR01000003">
    <property type="protein sequence ID" value="KAF0256167.1"/>
    <property type="molecule type" value="Genomic_DNA"/>
</dbReference>
<organism evidence="1 3">
    <name type="scientific">Pseudomonas putida</name>
    <name type="common">Arthrobacter siderocapsulatus</name>
    <dbReference type="NCBI Taxonomy" id="303"/>
    <lineage>
        <taxon>Bacteria</taxon>
        <taxon>Pseudomonadati</taxon>
        <taxon>Pseudomonadota</taxon>
        <taxon>Gammaproteobacteria</taxon>
        <taxon>Pseudomonadales</taxon>
        <taxon>Pseudomonadaceae</taxon>
        <taxon>Pseudomonas</taxon>
    </lineage>
</organism>
<dbReference type="Proteomes" id="UP001217741">
    <property type="component" value="Unassembled WGS sequence"/>
</dbReference>
<evidence type="ECO:0000313" key="1">
    <source>
        <dbReference type="EMBL" id="KAF0256167.1"/>
    </source>
</evidence>
<evidence type="ECO:0000313" key="2">
    <source>
        <dbReference type="EMBL" id="MDF3871017.1"/>
    </source>
</evidence>
<protein>
    <submittedName>
        <fullName evidence="1">Uncharacterized protein</fullName>
    </submittedName>
</protein>
<evidence type="ECO:0000313" key="3">
    <source>
        <dbReference type="Proteomes" id="UP000442695"/>
    </source>
</evidence>
<dbReference type="AlphaFoldDB" id="A0A7Z9EQ51"/>
<dbReference type="RefSeq" id="WP_059395757.1">
    <property type="nucleotide sequence ID" value="NZ_BBQL01000047.1"/>
</dbReference>
<comment type="caution">
    <text evidence="1">The sequence shown here is derived from an EMBL/GenBank/DDBJ whole genome shotgun (WGS) entry which is preliminary data.</text>
</comment>
<sequence length="78" mass="9034">MDSATRRQREEYERQVVDMLQDAGVVDSGPGTLLAHLDRDKCEFALMRLEARYSVRLRRDYLSVAEVADALYKALDER</sequence>
<proteinExistence type="predicted"/>
<gene>
    <name evidence="1" type="ORF">GN299_04180</name>
    <name evidence="2" type="ORF">P3W50_11080</name>
</gene>
<dbReference type="Proteomes" id="UP000442695">
    <property type="component" value="Unassembled WGS sequence"/>
</dbReference>
<dbReference type="EMBL" id="JARJLO010000169">
    <property type="protein sequence ID" value="MDF3871017.1"/>
    <property type="molecule type" value="Genomic_DNA"/>
</dbReference>
<reference evidence="1 3" key="1">
    <citation type="submission" date="2019-12" db="EMBL/GenBank/DDBJ databases">
        <authorList>
            <person name="Woiski C."/>
        </authorList>
    </citation>
    <scope>NUCLEOTIDE SEQUENCE [LARGE SCALE GENOMIC DNA]</scope>
    <source>
        <strain evidence="1 3">BOE100</strain>
    </source>
</reference>